<dbReference type="Gene3D" id="3.30.450.20">
    <property type="entry name" value="PAS domain"/>
    <property type="match status" value="3"/>
</dbReference>
<gene>
    <name evidence="10" type="ORF">ENL21_07230</name>
</gene>
<dbReference type="PANTHER" id="PTHR43304">
    <property type="entry name" value="PHYTOCHROME-LIKE PROTEIN CPH1"/>
    <property type="match status" value="1"/>
</dbReference>
<feature type="domain" description="PAS" evidence="8">
    <location>
        <begin position="121"/>
        <end position="157"/>
    </location>
</feature>
<reference evidence="10" key="1">
    <citation type="journal article" date="2020" name="mSystems">
        <title>Genome- and Community-Level Interaction Insights into Carbon Utilization and Element Cycling Functions of Hydrothermarchaeota in Hydrothermal Sediment.</title>
        <authorList>
            <person name="Zhou Z."/>
            <person name="Liu Y."/>
            <person name="Xu W."/>
            <person name="Pan J."/>
            <person name="Luo Z.H."/>
            <person name="Li M."/>
        </authorList>
    </citation>
    <scope>NUCLEOTIDE SEQUENCE [LARGE SCALE GENOMIC DNA]</scope>
    <source>
        <strain evidence="10">HyVt-76</strain>
    </source>
</reference>
<feature type="modified residue" description="4-aspartylphosphate" evidence="6">
    <location>
        <position position="43"/>
    </location>
</feature>
<proteinExistence type="predicted"/>
<keyword evidence="5" id="KW-0418">Kinase</keyword>
<evidence type="ECO:0000256" key="1">
    <source>
        <dbReference type="ARBA" id="ARBA00000085"/>
    </source>
</evidence>
<dbReference type="CDD" id="cd00156">
    <property type="entry name" value="REC"/>
    <property type="match status" value="1"/>
</dbReference>
<dbReference type="CDD" id="cd00130">
    <property type="entry name" value="PAS"/>
    <property type="match status" value="2"/>
</dbReference>
<dbReference type="Gene3D" id="3.40.50.2300">
    <property type="match status" value="1"/>
</dbReference>
<protein>
    <recommendedName>
        <fullName evidence="2">histidine kinase</fullName>
        <ecNumber evidence="2">2.7.13.3</ecNumber>
    </recommendedName>
</protein>
<dbReference type="Pfam" id="PF13426">
    <property type="entry name" value="PAS_9"/>
    <property type="match status" value="1"/>
</dbReference>
<dbReference type="PROSITE" id="PS50113">
    <property type="entry name" value="PAC"/>
    <property type="match status" value="1"/>
</dbReference>
<dbReference type="InterPro" id="IPR003018">
    <property type="entry name" value="GAF"/>
</dbReference>
<keyword evidence="4" id="KW-0808">Transferase</keyword>
<feature type="domain" description="Response regulatory" evidence="7">
    <location>
        <begin position="1"/>
        <end position="108"/>
    </location>
</feature>
<dbReference type="EC" id="2.7.13.3" evidence="2"/>
<dbReference type="InterPro" id="IPR013655">
    <property type="entry name" value="PAS_fold_3"/>
</dbReference>
<evidence type="ECO:0000313" key="10">
    <source>
        <dbReference type="EMBL" id="HHE55558.1"/>
    </source>
</evidence>
<dbReference type="Pfam" id="PF08447">
    <property type="entry name" value="PAS_3"/>
    <property type="match status" value="1"/>
</dbReference>
<dbReference type="AlphaFoldDB" id="A0A7V5LKA9"/>
<dbReference type="Pfam" id="PF00072">
    <property type="entry name" value="Response_reg"/>
    <property type="match status" value="1"/>
</dbReference>
<dbReference type="Proteomes" id="UP000886111">
    <property type="component" value="Unassembled WGS sequence"/>
</dbReference>
<evidence type="ECO:0000256" key="4">
    <source>
        <dbReference type="ARBA" id="ARBA00022679"/>
    </source>
</evidence>
<dbReference type="SMART" id="SM00065">
    <property type="entry name" value="GAF"/>
    <property type="match status" value="1"/>
</dbReference>
<feature type="non-terminal residue" evidence="10">
    <location>
        <position position="626"/>
    </location>
</feature>
<accession>A0A7V5LKA9</accession>
<keyword evidence="3 6" id="KW-0597">Phosphoprotein</keyword>
<dbReference type="SMART" id="SM00448">
    <property type="entry name" value="REC"/>
    <property type="match status" value="1"/>
</dbReference>
<feature type="domain" description="PAS" evidence="8">
    <location>
        <begin position="555"/>
        <end position="601"/>
    </location>
</feature>
<dbReference type="Gene3D" id="3.30.450.40">
    <property type="match status" value="1"/>
</dbReference>
<dbReference type="PANTHER" id="PTHR43304:SF1">
    <property type="entry name" value="PAC DOMAIN-CONTAINING PROTEIN"/>
    <property type="match status" value="1"/>
</dbReference>
<dbReference type="GO" id="GO:0000160">
    <property type="term" value="P:phosphorelay signal transduction system"/>
    <property type="evidence" value="ECO:0007669"/>
    <property type="project" value="InterPro"/>
</dbReference>
<evidence type="ECO:0000259" key="7">
    <source>
        <dbReference type="PROSITE" id="PS50110"/>
    </source>
</evidence>
<name>A0A7V5LKA9_CALAY</name>
<evidence type="ECO:0000256" key="5">
    <source>
        <dbReference type="ARBA" id="ARBA00022777"/>
    </source>
</evidence>
<feature type="non-terminal residue" evidence="10">
    <location>
        <position position="1"/>
    </location>
</feature>
<evidence type="ECO:0000256" key="3">
    <source>
        <dbReference type="ARBA" id="ARBA00022553"/>
    </source>
</evidence>
<dbReference type="InterPro" id="IPR011006">
    <property type="entry name" value="CheY-like_superfamily"/>
</dbReference>
<evidence type="ECO:0000256" key="6">
    <source>
        <dbReference type="PROSITE-ProRule" id="PRU00169"/>
    </source>
</evidence>
<dbReference type="SUPFAM" id="SSF55781">
    <property type="entry name" value="GAF domain-like"/>
    <property type="match status" value="1"/>
</dbReference>
<comment type="caution">
    <text evidence="10">The sequence shown here is derived from an EMBL/GenBank/DDBJ whole genome shotgun (WGS) entry which is preliminary data.</text>
</comment>
<dbReference type="PROSITE" id="PS50112">
    <property type="entry name" value="PAS"/>
    <property type="match status" value="2"/>
</dbReference>
<dbReference type="InterPro" id="IPR029016">
    <property type="entry name" value="GAF-like_dom_sf"/>
</dbReference>
<dbReference type="SUPFAM" id="SSF55785">
    <property type="entry name" value="PYP-like sensor domain (PAS domain)"/>
    <property type="match status" value="3"/>
</dbReference>
<evidence type="ECO:0000259" key="8">
    <source>
        <dbReference type="PROSITE" id="PS50112"/>
    </source>
</evidence>
<evidence type="ECO:0000259" key="9">
    <source>
        <dbReference type="PROSITE" id="PS50113"/>
    </source>
</evidence>
<dbReference type="EMBL" id="DRTD01000534">
    <property type="protein sequence ID" value="HHE55558.1"/>
    <property type="molecule type" value="Genomic_DNA"/>
</dbReference>
<dbReference type="NCBIfam" id="TIGR00229">
    <property type="entry name" value="sensory_box"/>
    <property type="match status" value="1"/>
</dbReference>
<evidence type="ECO:0000256" key="2">
    <source>
        <dbReference type="ARBA" id="ARBA00012438"/>
    </source>
</evidence>
<dbReference type="InterPro" id="IPR000700">
    <property type="entry name" value="PAS-assoc_C"/>
</dbReference>
<dbReference type="Pfam" id="PF01590">
    <property type="entry name" value="GAF"/>
    <property type="match status" value="1"/>
</dbReference>
<sequence>EDVLLIKDILENSPHSFRIKHCLSLKEVEKLLRPKQFDAILVDLNLPDSQGLDTLNQLSAIAPAIPKVVLTSINDPELIGKIIEAGAQDYVPKQILPADFIERVILHAMERQKLFQKISNREKLTTQILQEINTGITLIDQKGKVMFSNKAAETISGKSASGLETILTQYVSADQQINEIELISFAGHPLLLRLHRAEINYQDQPAILITVEDITERSNFIKALKQKEALLEAINQIARQLLRTPAWQTKINRSLALLGQATGVDRVLFVQVVHELNGGWQPELKYEWVAPDIPPLKPTWQKNTFSESVFKRLEQKLSFGKPIYGALKDFSAAERKFFSARNVQAMLAVPIFVNEVWWGILGFDACRKIRQWNSEEIKILQTAAEIIGAAIQRDENEKKLLESAGKFKTFIEAAPLGIILEKDGKIIFANQQFVKMLGKKAEHEVLGLGLNDIIRQEDVEEALADLKSLKKKKDGIQEAEFKLIRDDGSAQVVEGLTTTVDPEQGIYMVFMKDITGRKETERELERTHHILNSLLKVSTAAFFSGRTEKTFEPEYISPNVERLIGFSNKELLQNPNLFNERIHPKDLTIYLNALKNVKSAGHFSTEYRFKHKNGHYVWLHDERVLV</sequence>
<dbReference type="InterPro" id="IPR001789">
    <property type="entry name" value="Sig_transdc_resp-reg_receiver"/>
</dbReference>
<dbReference type="PROSITE" id="PS50110">
    <property type="entry name" value="RESPONSE_REGULATORY"/>
    <property type="match status" value="1"/>
</dbReference>
<dbReference type="InterPro" id="IPR052162">
    <property type="entry name" value="Sensor_kinase/Photoreceptor"/>
</dbReference>
<dbReference type="InterPro" id="IPR000014">
    <property type="entry name" value="PAS"/>
</dbReference>
<comment type="catalytic activity">
    <reaction evidence="1">
        <text>ATP + protein L-histidine = ADP + protein N-phospho-L-histidine.</text>
        <dbReference type="EC" id="2.7.13.3"/>
    </reaction>
</comment>
<dbReference type="InterPro" id="IPR035965">
    <property type="entry name" value="PAS-like_dom_sf"/>
</dbReference>
<dbReference type="SUPFAM" id="SSF52172">
    <property type="entry name" value="CheY-like"/>
    <property type="match status" value="1"/>
</dbReference>
<dbReference type="SMART" id="SM00091">
    <property type="entry name" value="PAS"/>
    <property type="match status" value="3"/>
</dbReference>
<dbReference type="GO" id="GO:0004673">
    <property type="term" value="F:protein histidine kinase activity"/>
    <property type="evidence" value="ECO:0007669"/>
    <property type="project" value="UniProtKB-EC"/>
</dbReference>
<organism evidence="10">
    <name type="scientific">Caldithrix abyssi</name>
    <dbReference type="NCBI Taxonomy" id="187145"/>
    <lineage>
        <taxon>Bacteria</taxon>
        <taxon>Pseudomonadati</taxon>
        <taxon>Calditrichota</taxon>
        <taxon>Calditrichia</taxon>
        <taxon>Calditrichales</taxon>
        <taxon>Calditrichaceae</taxon>
        <taxon>Caldithrix</taxon>
    </lineage>
</organism>
<feature type="domain" description="PAC" evidence="9">
    <location>
        <begin position="477"/>
        <end position="526"/>
    </location>
</feature>